<keyword evidence="2" id="KW-0560">Oxidoreductase</keyword>
<proteinExistence type="inferred from homology"/>
<dbReference type="GO" id="GO:0043386">
    <property type="term" value="P:mycotoxin biosynthetic process"/>
    <property type="evidence" value="ECO:0007669"/>
    <property type="project" value="InterPro"/>
</dbReference>
<comment type="similarity">
    <text evidence="3">Belongs to the ustYa family.</text>
</comment>
<keyword evidence="5" id="KW-1185">Reference proteome</keyword>
<dbReference type="STRING" id="1314782.A0A165UX90"/>
<comment type="pathway">
    <text evidence="1">Mycotoxin biosynthesis.</text>
</comment>
<dbReference type="InParanoid" id="A0A165UX90"/>
<dbReference type="PANTHER" id="PTHR33365">
    <property type="entry name" value="YALI0B05434P"/>
    <property type="match status" value="1"/>
</dbReference>
<gene>
    <name evidence="4" type="ORF">NEOLEDRAFT_1086546</name>
</gene>
<evidence type="ECO:0000313" key="5">
    <source>
        <dbReference type="Proteomes" id="UP000076761"/>
    </source>
</evidence>
<evidence type="ECO:0000313" key="4">
    <source>
        <dbReference type="EMBL" id="KZT28834.1"/>
    </source>
</evidence>
<sequence length="178" mass="19957">MFTSPPLRVWVRACVSVLLVGLLSLQPVLRLIRSTQYSPAAQLYSLPLQSTGWVKMHIEDTVHYQLNGPSAAEEYASMLPPGGHLVFVGAAQHPHTVALFHQLHCLNIVREAYIHVDEPNSLARHCMNYLRQTILCLADTRLELVRRPSGNRVTSFSSDYICRNWTAVYEAAAAYEAV</sequence>
<dbReference type="EMBL" id="KV425556">
    <property type="protein sequence ID" value="KZT28834.1"/>
    <property type="molecule type" value="Genomic_DNA"/>
</dbReference>
<organism evidence="4 5">
    <name type="scientific">Neolentinus lepideus HHB14362 ss-1</name>
    <dbReference type="NCBI Taxonomy" id="1314782"/>
    <lineage>
        <taxon>Eukaryota</taxon>
        <taxon>Fungi</taxon>
        <taxon>Dikarya</taxon>
        <taxon>Basidiomycota</taxon>
        <taxon>Agaricomycotina</taxon>
        <taxon>Agaricomycetes</taxon>
        <taxon>Gloeophyllales</taxon>
        <taxon>Gloeophyllaceae</taxon>
        <taxon>Neolentinus</taxon>
    </lineage>
</organism>
<dbReference type="OrthoDB" id="3687641at2759"/>
<dbReference type="Proteomes" id="UP000076761">
    <property type="component" value="Unassembled WGS sequence"/>
</dbReference>
<accession>A0A165UX90</accession>
<evidence type="ECO:0000256" key="1">
    <source>
        <dbReference type="ARBA" id="ARBA00004685"/>
    </source>
</evidence>
<protein>
    <submittedName>
        <fullName evidence="4">Uncharacterized protein</fullName>
    </submittedName>
</protein>
<reference evidence="4 5" key="1">
    <citation type="journal article" date="2016" name="Mol. Biol. Evol.">
        <title>Comparative Genomics of Early-Diverging Mushroom-Forming Fungi Provides Insights into the Origins of Lignocellulose Decay Capabilities.</title>
        <authorList>
            <person name="Nagy L.G."/>
            <person name="Riley R."/>
            <person name="Tritt A."/>
            <person name="Adam C."/>
            <person name="Daum C."/>
            <person name="Floudas D."/>
            <person name="Sun H."/>
            <person name="Yadav J.S."/>
            <person name="Pangilinan J."/>
            <person name="Larsson K.H."/>
            <person name="Matsuura K."/>
            <person name="Barry K."/>
            <person name="Labutti K."/>
            <person name="Kuo R."/>
            <person name="Ohm R.A."/>
            <person name="Bhattacharya S.S."/>
            <person name="Shirouzu T."/>
            <person name="Yoshinaga Y."/>
            <person name="Martin F.M."/>
            <person name="Grigoriev I.V."/>
            <person name="Hibbett D.S."/>
        </authorList>
    </citation>
    <scope>NUCLEOTIDE SEQUENCE [LARGE SCALE GENOMIC DNA]</scope>
    <source>
        <strain evidence="4 5">HHB14362 ss-1</strain>
    </source>
</reference>
<dbReference type="PANTHER" id="PTHR33365:SF11">
    <property type="entry name" value="TAT PATHWAY SIGNAL SEQUENCE"/>
    <property type="match status" value="1"/>
</dbReference>
<evidence type="ECO:0000256" key="2">
    <source>
        <dbReference type="ARBA" id="ARBA00023002"/>
    </source>
</evidence>
<dbReference type="InterPro" id="IPR021765">
    <property type="entry name" value="UstYa-like"/>
</dbReference>
<evidence type="ECO:0000256" key="3">
    <source>
        <dbReference type="ARBA" id="ARBA00035112"/>
    </source>
</evidence>
<dbReference type="GO" id="GO:0016491">
    <property type="term" value="F:oxidoreductase activity"/>
    <property type="evidence" value="ECO:0007669"/>
    <property type="project" value="UniProtKB-KW"/>
</dbReference>
<dbReference type="Pfam" id="PF11807">
    <property type="entry name" value="UstYa"/>
    <property type="match status" value="1"/>
</dbReference>
<name>A0A165UX90_9AGAM</name>
<dbReference type="AlphaFoldDB" id="A0A165UX90"/>